<comment type="caution">
    <text evidence="1">The sequence shown here is derived from an EMBL/GenBank/DDBJ whole genome shotgun (WGS) entry which is preliminary data.</text>
</comment>
<gene>
    <name evidence="1" type="ORF">ElyMa_002704500</name>
</gene>
<accession>A0AAV4HD04</accession>
<name>A0AAV4HD04_9GAST</name>
<protein>
    <submittedName>
        <fullName evidence="1">Uncharacterized protein</fullName>
    </submittedName>
</protein>
<dbReference type="Proteomes" id="UP000762676">
    <property type="component" value="Unassembled WGS sequence"/>
</dbReference>
<dbReference type="AlphaFoldDB" id="A0AAV4HD04"/>
<keyword evidence="2" id="KW-1185">Reference proteome</keyword>
<sequence length="95" mass="10660">MQDARQNPCAYEVQEVEFTGPMVLSDDYLKSIRPGKITGDPTVSDVCAYRYAATNGQVEILYKPLSQQRDDMVKVLYENLECINGVLGLEKAKQV</sequence>
<proteinExistence type="predicted"/>
<dbReference type="EMBL" id="BMAT01005554">
    <property type="protein sequence ID" value="GFR95818.1"/>
    <property type="molecule type" value="Genomic_DNA"/>
</dbReference>
<evidence type="ECO:0000313" key="2">
    <source>
        <dbReference type="Proteomes" id="UP000762676"/>
    </source>
</evidence>
<organism evidence="1 2">
    <name type="scientific">Elysia marginata</name>
    <dbReference type="NCBI Taxonomy" id="1093978"/>
    <lineage>
        <taxon>Eukaryota</taxon>
        <taxon>Metazoa</taxon>
        <taxon>Spiralia</taxon>
        <taxon>Lophotrochozoa</taxon>
        <taxon>Mollusca</taxon>
        <taxon>Gastropoda</taxon>
        <taxon>Heterobranchia</taxon>
        <taxon>Euthyneura</taxon>
        <taxon>Panpulmonata</taxon>
        <taxon>Sacoglossa</taxon>
        <taxon>Placobranchoidea</taxon>
        <taxon>Plakobranchidae</taxon>
        <taxon>Elysia</taxon>
    </lineage>
</organism>
<reference evidence="1 2" key="1">
    <citation type="journal article" date="2021" name="Elife">
        <title>Chloroplast acquisition without the gene transfer in kleptoplastic sea slugs, Plakobranchus ocellatus.</title>
        <authorList>
            <person name="Maeda T."/>
            <person name="Takahashi S."/>
            <person name="Yoshida T."/>
            <person name="Shimamura S."/>
            <person name="Takaki Y."/>
            <person name="Nagai Y."/>
            <person name="Toyoda A."/>
            <person name="Suzuki Y."/>
            <person name="Arimoto A."/>
            <person name="Ishii H."/>
            <person name="Satoh N."/>
            <person name="Nishiyama T."/>
            <person name="Hasebe M."/>
            <person name="Maruyama T."/>
            <person name="Minagawa J."/>
            <person name="Obokata J."/>
            <person name="Shigenobu S."/>
        </authorList>
    </citation>
    <scope>NUCLEOTIDE SEQUENCE [LARGE SCALE GENOMIC DNA]</scope>
</reference>
<evidence type="ECO:0000313" key="1">
    <source>
        <dbReference type="EMBL" id="GFR95818.1"/>
    </source>
</evidence>